<dbReference type="InterPro" id="IPR016584">
    <property type="entry name" value="MeTrfase_VrtF"/>
</dbReference>
<dbReference type="eggNOG" id="COG2226">
    <property type="taxonomic scope" value="Bacteria"/>
</dbReference>
<evidence type="ECO:0000313" key="3">
    <source>
        <dbReference type="EMBL" id="AIT09983.1"/>
    </source>
</evidence>
<dbReference type="OrthoDB" id="507855at2"/>
<keyword evidence="1" id="KW-0812">Transmembrane</keyword>
<dbReference type="AlphaFoldDB" id="A0A097EQY1"/>
<dbReference type="SUPFAM" id="SSF53335">
    <property type="entry name" value="S-adenosyl-L-methionine-dependent methyltransferases"/>
    <property type="match status" value="1"/>
</dbReference>
<dbReference type="InterPro" id="IPR013217">
    <property type="entry name" value="Methyltransf_12"/>
</dbReference>
<feature type="transmembrane region" description="Helical" evidence="1">
    <location>
        <begin position="12"/>
        <end position="33"/>
    </location>
</feature>
<dbReference type="Proteomes" id="UP000029672">
    <property type="component" value="Chromosome"/>
</dbReference>
<protein>
    <submittedName>
        <fullName evidence="3">SAM-dependent methyltransferase</fullName>
    </submittedName>
</protein>
<dbReference type="Pfam" id="PF08242">
    <property type="entry name" value="Methyltransf_12"/>
    <property type="match status" value="1"/>
</dbReference>
<dbReference type="EMBL" id="CP009574">
    <property type="protein sequence ID" value="AIT09983.1"/>
    <property type="molecule type" value="Genomic_DNA"/>
</dbReference>
<dbReference type="InterPro" id="IPR029063">
    <property type="entry name" value="SAM-dependent_MTases_sf"/>
</dbReference>
<dbReference type="PIRSF" id="PIRSF011491">
    <property type="entry name" value="Mtase_YbcY_prd"/>
    <property type="match status" value="1"/>
</dbReference>
<dbReference type="GO" id="GO:0008168">
    <property type="term" value="F:methyltransferase activity"/>
    <property type="evidence" value="ECO:0007669"/>
    <property type="project" value="UniProtKB-KW"/>
</dbReference>
<keyword evidence="1" id="KW-0472">Membrane</keyword>
<evidence type="ECO:0000256" key="1">
    <source>
        <dbReference type="SAM" id="Phobius"/>
    </source>
</evidence>
<keyword evidence="1" id="KW-1133">Transmembrane helix</keyword>
<proteinExistence type="predicted"/>
<organism evidence="3 4">
    <name type="scientific">Candidatus Francisella endociliophora</name>
    <dbReference type="NCBI Taxonomy" id="653937"/>
    <lineage>
        <taxon>Bacteria</taxon>
        <taxon>Pseudomonadati</taxon>
        <taxon>Pseudomonadota</taxon>
        <taxon>Gammaproteobacteria</taxon>
        <taxon>Thiotrichales</taxon>
        <taxon>Francisellaceae</taxon>
        <taxon>Francisella</taxon>
    </lineage>
</organism>
<keyword evidence="4" id="KW-1185">Reference proteome</keyword>
<dbReference type="RefSeq" id="WP_040010358.1">
    <property type="nucleotide sequence ID" value="NZ_CP009574.1"/>
</dbReference>
<dbReference type="GO" id="GO:0032259">
    <property type="term" value="P:methylation"/>
    <property type="evidence" value="ECO:0007669"/>
    <property type="project" value="UniProtKB-KW"/>
</dbReference>
<keyword evidence="3" id="KW-0808">Transferase</keyword>
<accession>A0A097EQY1</accession>
<feature type="domain" description="Methyltransferase type 12" evidence="2">
    <location>
        <begin position="53"/>
        <end position="148"/>
    </location>
</feature>
<evidence type="ECO:0000259" key="2">
    <source>
        <dbReference type="Pfam" id="PF08242"/>
    </source>
</evidence>
<evidence type="ECO:0000313" key="4">
    <source>
        <dbReference type="Proteomes" id="UP000029672"/>
    </source>
</evidence>
<keyword evidence="3" id="KW-0489">Methyltransferase</keyword>
<sequence length="215" mass="24782">MDKTTYDGQKVYSRLMLKLYNFIVLFFNNTFLWKCKTSNLLELYEDNVSKNHLDIGVGSGFYLNKVADKLEKVTLIDLNPNCLDYVKRILKDKDVLTYKIDILEDVSDEFNSQFDSISCNYLVHCLPDNGNKQMVFKNIAKMLKPSGIAFGATIINDYDSKLAVKVVTKFNSKGIFDNENDTYEIVEGYVKENFKEYSIRQIGSVCIYVMSQPIK</sequence>
<name>A0A097EQY1_9GAMM</name>
<dbReference type="STRING" id="1547445.LO80_08385"/>
<gene>
    <name evidence="3" type="ORF">LO80_08385</name>
</gene>
<dbReference type="HOGENOM" id="CLU_046029_0_0_6"/>
<dbReference type="Gene3D" id="3.40.50.150">
    <property type="entry name" value="Vaccinia Virus protein VP39"/>
    <property type="match status" value="1"/>
</dbReference>
<dbReference type="KEGG" id="frf:LO80_08385"/>
<reference evidence="3 4" key="1">
    <citation type="submission" date="2014-10" db="EMBL/GenBank/DDBJ databases">
        <title>Whole genome sequence of Francisella endociliophora strain FSC1006, isolated from a laboratory culture of the marine ciliate Euplotes raikovi.</title>
        <authorList>
            <person name="Granberg M."/>
            <person name="Backman S."/>
            <person name="Lundmark E."/>
            <person name="Nilsson E."/>
            <person name="Karlsson E."/>
            <person name="Thelaus J."/>
            <person name="Ohrman C."/>
            <person name="Larkeryd A."/>
            <person name="Stenberg P."/>
        </authorList>
    </citation>
    <scope>NUCLEOTIDE SEQUENCE [LARGE SCALE GENOMIC DNA]</scope>
    <source>
        <strain evidence="3 4">FSC1006</strain>
    </source>
</reference>
<dbReference type="CDD" id="cd02440">
    <property type="entry name" value="AdoMet_MTases"/>
    <property type="match status" value="1"/>
</dbReference>